<dbReference type="InterPro" id="IPR018163">
    <property type="entry name" value="Thr/Ala-tRNA-synth_IIc_edit"/>
</dbReference>
<keyword evidence="16" id="KW-0496">Mitochondrion</keyword>
<proteinExistence type="inferred from homology"/>
<feature type="binding site" evidence="21">
    <location>
        <position position="841"/>
    </location>
    <ligand>
        <name>Zn(2+)</name>
        <dbReference type="ChEBI" id="CHEBI:29105"/>
    </ligand>
</feature>
<comment type="subunit">
    <text evidence="21">Monomer.</text>
</comment>
<dbReference type="InterPro" id="IPR045864">
    <property type="entry name" value="aa-tRNA-synth_II/BPL/LPL"/>
</dbReference>
<dbReference type="Gene3D" id="3.10.310.40">
    <property type="match status" value="1"/>
</dbReference>
<dbReference type="InterPro" id="IPR018164">
    <property type="entry name" value="Ala-tRNA-synth_IIc_N"/>
</dbReference>
<dbReference type="InterPro" id="IPR023033">
    <property type="entry name" value="Ala_tRNA_ligase_euk/bac"/>
</dbReference>
<dbReference type="PROSITE" id="PS50860">
    <property type="entry name" value="AA_TRNA_LIGASE_II_ALA"/>
    <property type="match status" value="1"/>
</dbReference>
<dbReference type="InterPro" id="IPR059242">
    <property type="entry name" value="mS23_dom"/>
</dbReference>
<comment type="similarity">
    <text evidence="2">Belongs to the class-II aminoacyl-tRNA synthetase family. Alax-L subfamily.</text>
</comment>
<evidence type="ECO:0000256" key="3">
    <source>
        <dbReference type="ARBA" id="ARBA00009864"/>
    </source>
</evidence>
<dbReference type="GO" id="GO:0002161">
    <property type="term" value="F:aminoacyl-tRNA deacylase activity"/>
    <property type="evidence" value="ECO:0007669"/>
    <property type="project" value="TreeGrafter"/>
</dbReference>
<evidence type="ECO:0000256" key="4">
    <source>
        <dbReference type="ARBA" id="ARBA00013168"/>
    </source>
</evidence>
<evidence type="ECO:0000256" key="16">
    <source>
        <dbReference type="ARBA" id="ARBA00023128"/>
    </source>
</evidence>
<dbReference type="GO" id="GO:0005840">
    <property type="term" value="C:ribosome"/>
    <property type="evidence" value="ECO:0007669"/>
    <property type="project" value="InterPro"/>
</dbReference>
<dbReference type="Proteomes" id="UP000053766">
    <property type="component" value="Unassembled WGS sequence"/>
</dbReference>
<keyword evidence="15" id="KW-0689">Ribosomal protein</keyword>
<keyword evidence="12 21" id="KW-0067">ATP-binding</keyword>
<dbReference type="InterPro" id="IPR002318">
    <property type="entry name" value="Ala-tRNA-lgiase_IIc"/>
</dbReference>
<keyword evidence="13 21" id="KW-0694">RNA-binding</keyword>
<dbReference type="FunFam" id="3.10.310.40:FF:000002">
    <property type="entry name" value="alanine--tRNA ligase, cytoplasmic"/>
    <property type="match status" value="1"/>
</dbReference>
<dbReference type="InterPro" id="IPR018162">
    <property type="entry name" value="Ala-tRNA-ligase_IIc_anticod-bd"/>
</dbReference>
<dbReference type="GO" id="GO:0000049">
    <property type="term" value="F:tRNA binding"/>
    <property type="evidence" value="ECO:0007669"/>
    <property type="project" value="UniProtKB-KW"/>
</dbReference>
<dbReference type="HAMAP" id="MF_00036_B">
    <property type="entry name" value="Ala_tRNA_synth_B"/>
    <property type="match status" value="1"/>
</dbReference>
<dbReference type="InterPro" id="IPR009000">
    <property type="entry name" value="Transl_B-barrel_sf"/>
</dbReference>
<protein>
    <recommendedName>
        <fullName evidence="5">Alanine--tRNA ligase</fullName>
        <ecNumber evidence="4">6.1.1.7</ecNumber>
    </recommendedName>
    <alternativeName>
        <fullName evidence="19">Small ribosomal subunit protein mS23</fullName>
    </alternativeName>
</protein>
<accession>A0A0D8Y4G5</accession>
<dbReference type="Pfam" id="PF02272">
    <property type="entry name" value="DHHA1"/>
    <property type="match status" value="1"/>
</dbReference>
<comment type="function">
    <text evidence="21">Catalyzes the attachment of alanine to tRNA(Ala) in a two-step reaction: alanine is first activated by ATP to form Ala-AMP and then transferred to the acceptor end of tRNA(Ala). Also edits incorrectly charged tRNA(Ala) via its editing domain.</text>
</comment>
<dbReference type="CDD" id="cd00673">
    <property type="entry name" value="AlaRS_core"/>
    <property type="match status" value="1"/>
</dbReference>
<dbReference type="CDD" id="cd23701">
    <property type="entry name" value="At1g26750"/>
    <property type="match status" value="1"/>
</dbReference>
<evidence type="ECO:0000256" key="11">
    <source>
        <dbReference type="ARBA" id="ARBA00022833"/>
    </source>
</evidence>
<evidence type="ECO:0000256" key="5">
    <source>
        <dbReference type="ARBA" id="ARBA00017959"/>
    </source>
</evidence>
<dbReference type="STRING" id="29172.A0A0D8Y4G5"/>
<comment type="similarity">
    <text evidence="3">Belongs to the mitochondrion-specific ribosomal protein mS23 family.</text>
</comment>
<evidence type="ECO:0000256" key="7">
    <source>
        <dbReference type="ARBA" id="ARBA00022555"/>
    </source>
</evidence>
<dbReference type="Pfam" id="PF07973">
    <property type="entry name" value="tRNA_SAD"/>
    <property type="match status" value="1"/>
</dbReference>
<dbReference type="PRINTS" id="PR00980">
    <property type="entry name" value="TRNASYNTHALA"/>
</dbReference>
<dbReference type="EMBL" id="KN716191">
    <property type="protein sequence ID" value="KJH51087.1"/>
    <property type="molecule type" value="Genomic_DNA"/>
</dbReference>
<dbReference type="NCBIfam" id="TIGR00344">
    <property type="entry name" value="alaS"/>
    <property type="match status" value="1"/>
</dbReference>
<dbReference type="GO" id="GO:0003735">
    <property type="term" value="F:structural constituent of ribosome"/>
    <property type="evidence" value="ECO:0007669"/>
    <property type="project" value="InterPro"/>
</dbReference>
<feature type="binding site" evidence="21">
    <location>
        <position position="737"/>
    </location>
    <ligand>
        <name>Zn(2+)</name>
        <dbReference type="ChEBI" id="CHEBI:29105"/>
    </ligand>
</feature>
<keyword evidence="18" id="KW-0687">Ribonucleoprotein</keyword>
<evidence type="ECO:0000256" key="17">
    <source>
        <dbReference type="ARBA" id="ARBA00023146"/>
    </source>
</evidence>
<keyword evidence="7 21" id="KW-0820">tRNA-binding</keyword>
<evidence type="ECO:0000256" key="13">
    <source>
        <dbReference type="ARBA" id="ARBA00022884"/>
    </source>
</evidence>
<keyword evidence="8 21" id="KW-0436">Ligase</keyword>
<dbReference type="GO" id="GO:0005524">
    <property type="term" value="F:ATP binding"/>
    <property type="evidence" value="ECO:0007669"/>
    <property type="project" value="UniProtKB-UniRule"/>
</dbReference>
<evidence type="ECO:0000256" key="1">
    <source>
        <dbReference type="ARBA" id="ARBA00004173"/>
    </source>
</evidence>
<dbReference type="InterPro" id="IPR050058">
    <property type="entry name" value="Ala-tRNA_ligase"/>
</dbReference>
<evidence type="ECO:0000256" key="14">
    <source>
        <dbReference type="ARBA" id="ARBA00022917"/>
    </source>
</evidence>
<evidence type="ECO:0000256" key="19">
    <source>
        <dbReference type="ARBA" id="ARBA00035137"/>
    </source>
</evidence>
<evidence type="ECO:0000256" key="12">
    <source>
        <dbReference type="ARBA" id="ARBA00022840"/>
    </source>
</evidence>
<evidence type="ECO:0000256" key="21">
    <source>
        <dbReference type="HAMAP-Rule" id="MF_03133"/>
    </source>
</evidence>
<evidence type="ECO:0000256" key="2">
    <source>
        <dbReference type="ARBA" id="ARBA00008429"/>
    </source>
</evidence>
<dbReference type="SUPFAM" id="SSF55681">
    <property type="entry name" value="Class II aaRS and biotin synthetases"/>
    <property type="match status" value="1"/>
</dbReference>
<dbReference type="InterPro" id="IPR003156">
    <property type="entry name" value="DHHA1_dom"/>
</dbReference>
<dbReference type="GO" id="GO:0006419">
    <property type="term" value="P:alanyl-tRNA aminoacylation"/>
    <property type="evidence" value="ECO:0007669"/>
    <property type="project" value="InterPro"/>
</dbReference>
<keyword evidence="6" id="KW-0963">Cytoplasm</keyword>
<dbReference type="GO" id="GO:0005739">
    <property type="term" value="C:mitochondrion"/>
    <property type="evidence" value="ECO:0007669"/>
    <property type="project" value="TreeGrafter"/>
</dbReference>
<dbReference type="GO" id="GO:0008270">
    <property type="term" value="F:zinc ion binding"/>
    <property type="evidence" value="ECO:0007669"/>
    <property type="project" value="UniProtKB-UniRule"/>
</dbReference>
<dbReference type="OrthoDB" id="2423964at2759"/>
<evidence type="ECO:0000256" key="6">
    <source>
        <dbReference type="ARBA" id="ARBA00022490"/>
    </source>
</evidence>
<dbReference type="Gene3D" id="2.40.30.130">
    <property type="match status" value="1"/>
</dbReference>
<sequence length="1105" mass="123736">MASSFTRAERSGNIFYRVTGLIRSGQLTWSGRPLWYDVYIAHPPLQAHDWNVKHAKYDEPVRKIFYEEDIIRAAFYKKYRGGVINIESSRESVSQQFIKEYNIIKQKNEGKDDLTEDEIFKMTEERMANIGYSNKTSMKYLTANEVRSTFIDFFKQKKGHSYVHSSSVIPHDDPTLLFANAGMNQFKPLFLGTADPNSDLAKLKRAVNTQKCIRAGGKHNDLDDVGKDVYHHTFFEMLGNWSFGDYFKKEVITWAWELLTEIYCIPGERLYVSYFGGDKNAGVPADNETKNIWLSLGHDNFWEMGDVGPCGPCSEIHYDRVGGRNAAHLVNADDPMVVEIWNLVFIQCNREADGTLRYLPAKHIDCGLGLERLIAVIQGKVSNYDTDIFQPIFKAIQEGTGIREYTGKVGVDDVDGVDMAYRVVADHIRTLTVAISDGGRPDNTGRGYVLRRILRRGVRYAAEKLRAKPGFFASLVPVVVGLLKETFPELIHDPETVQDIINDEEKQFLKTLSRGRTLFHRAISELEADKKTFPGDVAWRLYDTYGFPADLTQLMAEENGLSVDQIAFEECRRKAVVRHYEVSAAGVGKFRDSVDLDVHAIAELQERGVPTTDDSFKYNYTADNNTEGNVLYTFSTCIGKIVAIRSGGRFVDSIEHGVEGSLLLDKTNFYAEQGGQIYDTGVVSKLNDEGTEFVVSNCQVRGGYVTLIGSTNRKLSVGDSVKQMFDEDRRLLIMKNHTGTHVLNHALRCVLTDSDQKGSLVAPDRLRFDFTNKQAMTVQQVRRAEEIVQAVINTSQPVFAKENYPDPVRVVSVGVPVDQLLDEPESEVGLKTSVEFCGGTHLHNVGHIGFFVISSEEAIAKGIRRIVALTGPEAKRAIHRAERLAARVQAIADSVDVYSEVDMGLGKLRDISKRVQELIDVWSFLCCVRFVFSLWNKIKIIYFFKEVNGALLPYWQKDKIREQGKAIQKTLEGYKKMADAVVAEKIMSEAKQLAQNNKEDVVVHVFSSGASSKALDNALKQFKNSKAVMGFSANEENGKVLVLAKVDKSLIDEGLKANDWINEVCLVLGGRGGGKDANAQATGENISRLEEAVSLARKFAQSTIS</sequence>
<dbReference type="InterPro" id="IPR012947">
    <property type="entry name" value="tRNA_SAD"/>
</dbReference>
<dbReference type="InterPro" id="IPR023611">
    <property type="entry name" value="mS23_dom_met"/>
</dbReference>
<dbReference type="PANTHER" id="PTHR11777">
    <property type="entry name" value="ALANYL-TRNA SYNTHETASE"/>
    <property type="match status" value="1"/>
</dbReference>
<comment type="catalytic activity">
    <reaction evidence="20 21">
        <text>tRNA(Ala) + L-alanine + ATP = L-alanyl-tRNA(Ala) + AMP + diphosphate</text>
        <dbReference type="Rhea" id="RHEA:12540"/>
        <dbReference type="Rhea" id="RHEA-COMP:9657"/>
        <dbReference type="Rhea" id="RHEA-COMP:9923"/>
        <dbReference type="ChEBI" id="CHEBI:30616"/>
        <dbReference type="ChEBI" id="CHEBI:33019"/>
        <dbReference type="ChEBI" id="CHEBI:57972"/>
        <dbReference type="ChEBI" id="CHEBI:78442"/>
        <dbReference type="ChEBI" id="CHEBI:78497"/>
        <dbReference type="ChEBI" id="CHEBI:456215"/>
        <dbReference type="EC" id="6.1.1.7"/>
    </reaction>
</comment>
<dbReference type="PANTHER" id="PTHR11777:SF9">
    <property type="entry name" value="ALANINE--TRNA LIGASE, CYTOPLASMIC"/>
    <property type="match status" value="1"/>
</dbReference>
<keyword evidence="14 21" id="KW-0648">Protein biosynthesis</keyword>
<dbReference type="Pfam" id="PF10484">
    <property type="entry name" value="MRP-S23"/>
    <property type="match status" value="1"/>
</dbReference>
<dbReference type="Gene3D" id="3.30.980.10">
    <property type="entry name" value="Threonyl-trna Synthetase, Chain A, domain 2"/>
    <property type="match status" value="1"/>
</dbReference>
<keyword evidence="11 21" id="KW-0862">Zinc</keyword>
<comment type="cofactor">
    <cofactor evidence="21">
        <name>Zn(2+)</name>
        <dbReference type="ChEBI" id="CHEBI:29105"/>
    </cofactor>
    <text evidence="21">Binds 1 zinc ion per subunit.</text>
</comment>
<keyword evidence="10 21" id="KW-0547">Nucleotide-binding</keyword>
<keyword evidence="9 21" id="KW-0479">Metal-binding</keyword>
<keyword evidence="24" id="KW-1185">Reference proteome</keyword>
<dbReference type="SUPFAM" id="SSF50447">
    <property type="entry name" value="Translation proteins"/>
    <property type="match status" value="1"/>
</dbReference>
<keyword evidence="17 21" id="KW-0030">Aminoacyl-tRNA synthetase</keyword>
<dbReference type="FunFam" id="3.30.980.10:FF:000004">
    <property type="entry name" value="Alanine--tRNA ligase, cytoplasmic"/>
    <property type="match status" value="2"/>
</dbReference>
<name>A0A0D8Y4G5_DICVI</name>
<reference evidence="23 24" key="1">
    <citation type="submission" date="2013-11" db="EMBL/GenBank/DDBJ databases">
        <title>Draft genome of the bovine lungworm Dictyocaulus viviparus.</title>
        <authorList>
            <person name="Mitreva M."/>
        </authorList>
    </citation>
    <scope>NUCLEOTIDE SEQUENCE [LARGE SCALE GENOMIC DNA]</scope>
    <source>
        <strain evidence="23 24">HannoverDv2000</strain>
    </source>
</reference>
<gene>
    <name evidence="23" type="ORF">DICVIV_02754</name>
</gene>
<evidence type="ECO:0000256" key="20">
    <source>
        <dbReference type="ARBA" id="ARBA00048300"/>
    </source>
</evidence>
<feature type="binding site" evidence="21">
    <location>
        <position position="741"/>
    </location>
    <ligand>
        <name>Zn(2+)</name>
        <dbReference type="ChEBI" id="CHEBI:29105"/>
    </ligand>
</feature>
<evidence type="ECO:0000256" key="8">
    <source>
        <dbReference type="ARBA" id="ARBA00022598"/>
    </source>
</evidence>
<evidence type="ECO:0000313" key="24">
    <source>
        <dbReference type="Proteomes" id="UP000053766"/>
    </source>
</evidence>
<evidence type="ECO:0000256" key="9">
    <source>
        <dbReference type="ARBA" id="ARBA00022723"/>
    </source>
</evidence>
<dbReference type="GO" id="GO:0004813">
    <property type="term" value="F:alanine-tRNA ligase activity"/>
    <property type="evidence" value="ECO:0007669"/>
    <property type="project" value="UniProtKB-UniRule"/>
</dbReference>
<dbReference type="FunFam" id="3.30.930.10:FF:000011">
    <property type="entry name" value="Alanine--tRNA ligase, cytoplasmic"/>
    <property type="match status" value="1"/>
</dbReference>
<reference evidence="24" key="2">
    <citation type="journal article" date="2016" name="Sci. Rep.">
        <title>Dictyocaulus viviparus genome, variome and transcriptome elucidate lungworm biology and support future intervention.</title>
        <authorList>
            <person name="McNulty S.N."/>
            <person name="Strube C."/>
            <person name="Rosa B.A."/>
            <person name="Martin J.C."/>
            <person name="Tyagi R."/>
            <person name="Choi Y.J."/>
            <person name="Wang Q."/>
            <person name="Hallsworth Pepin K."/>
            <person name="Zhang X."/>
            <person name="Ozersky P."/>
            <person name="Wilson R.K."/>
            <person name="Sternberg P.W."/>
            <person name="Gasser R.B."/>
            <person name="Mitreva M."/>
        </authorList>
    </citation>
    <scope>NUCLEOTIDE SEQUENCE [LARGE SCALE GENOMIC DNA]</scope>
    <source>
        <strain evidence="24">HannoverDv2000</strain>
    </source>
</reference>
<comment type="domain">
    <text evidence="21">Consists of three domains; the N-terminal catalytic domain, the editing domain and the C-terminal C-Ala domain. The editing domain removes incorrectly charged amino acids, while the C-Ala domain, along with tRNA(Ala), serves as a bridge to cooperatively bring together the editing and aminoacylation centers thus stimulating deacylation of misacylated tRNAs.</text>
</comment>
<dbReference type="InterPro" id="IPR018165">
    <property type="entry name" value="Ala-tRNA-synth_IIc_core"/>
</dbReference>
<dbReference type="EC" id="6.1.1.7" evidence="4"/>
<evidence type="ECO:0000313" key="23">
    <source>
        <dbReference type="EMBL" id="KJH51087.1"/>
    </source>
</evidence>
<feature type="domain" description="Alanyl-transfer RNA synthetases family profile" evidence="22">
    <location>
        <begin position="141"/>
        <end position="880"/>
    </location>
</feature>
<evidence type="ECO:0000256" key="15">
    <source>
        <dbReference type="ARBA" id="ARBA00022980"/>
    </source>
</evidence>
<dbReference type="SUPFAM" id="SSF101353">
    <property type="entry name" value="Putative anticodon-binding domain of alanyl-tRNA synthetase (AlaRS)"/>
    <property type="match status" value="1"/>
</dbReference>
<evidence type="ECO:0000256" key="10">
    <source>
        <dbReference type="ARBA" id="ARBA00022741"/>
    </source>
</evidence>
<dbReference type="Gene3D" id="3.30.930.10">
    <property type="entry name" value="Bira Bifunctional Protein, Domain 2"/>
    <property type="match status" value="1"/>
</dbReference>
<dbReference type="Pfam" id="PF01411">
    <property type="entry name" value="tRNA-synt_2c"/>
    <property type="match status" value="1"/>
</dbReference>
<evidence type="ECO:0000256" key="18">
    <source>
        <dbReference type="ARBA" id="ARBA00023274"/>
    </source>
</evidence>
<evidence type="ECO:0000259" key="22">
    <source>
        <dbReference type="PROSITE" id="PS50860"/>
    </source>
</evidence>
<dbReference type="SUPFAM" id="SSF55186">
    <property type="entry name" value="ThrRS/AlaRS common domain"/>
    <property type="match status" value="1"/>
</dbReference>
<comment type="subcellular location">
    <subcellularLocation>
        <location evidence="1">Mitochondrion</location>
    </subcellularLocation>
</comment>
<organism evidence="23 24">
    <name type="scientific">Dictyocaulus viviparus</name>
    <name type="common">Bovine lungworm</name>
    <dbReference type="NCBI Taxonomy" id="29172"/>
    <lineage>
        <taxon>Eukaryota</taxon>
        <taxon>Metazoa</taxon>
        <taxon>Ecdysozoa</taxon>
        <taxon>Nematoda</taxon>
        <taxon>Chromadorea</taxon>
        <taxon>Rhabditida</taxon>
        <taxon>Rhabditina</taxon>
        <taxon>Rhabditomorpha</taxon>
        <taxon>Strongyloidea</taxon>
        <taxon>Metastrongylidae</taxon>
        <taxon>Dictyocaulus</taxon>
    </lineage>
</organism>
<feature type="binding site" evidence="21">
    <location>
        <position position="837"/>
    </location>
    <ligand>
        <name>Zn(2+)</name>
        <dbReference type="ChEBI" id="CHEBI:29105"/>
    </ligand>
</feature>
<dbReference type="AlphaFoldDB" id="A0A0D8Y4G5"/>
<dbReference type="SMART" id="SM00863">
    <property type="entry name" value="tRNA_SAD"/>
    <property type="match status" value="1"/>
</dbReference>